<dbReference type="PANTHER" id="PTHR45695:SF23">
    <property type="entry name" value="GALANIN-LIKE G-PROTEIN COUPLED RECEPTOR NPR-9"/>
    <property type="match status" value="1"/>
</dbReference>
<evidence type="ECO:0000256" key="4">
    <source>
        <dbReference type="ARBA" id="ARBA00023157"/>
    </source>
</evidence>
<keyword evidence="3" id="KW-0297">G-protein coupled receptor</keyword>
<proteinExistence type="predicted"/>
<comment type="subcellular location">
    <subcellularLocation>
        <location evidence="1">Cell membrane</location>
        <topology evidence="1">Multi-pass membrane protein</topology>
    </subcellularLocation>
</comment>
<evidence type="ECO:0000313" key="9">
    <source>
        <dbReference type="EMBL" id="KAJ9593788.1"/>
    </source>
</evidence>
<evidence type="ECO:0000256" key="1">
    <source>
        <dbReference type="ARBA" id="ARBA00004651"/>
    </source>
</evidence>
<evidence type="ECO:0000256" key="2">
    <source>
        <dbReference type="ARBA" id="ARBA00022475"/>
    </source>
</evidence>
<feature type="transmembrane region" description="Helical" evidence="8">
    <location>
        <begin position="20"/>
        <end position="42"/>
    </location>
</feature>
<dbReference type="Proteomes" id="UP001233999">
    <property type="component" value="Unassembled WGS sequence"/>
</dbReference>
<dbReference type="Gene3D" id="1.20.1070.10">
    <property type="entry name" value="Rhodopsin 7-helix transmembrane proteins"/>
    <property type="match status" value="1"/>
</dbReference>
<evidence type="ECO:0000256" key="6">
    <source>
        <dbReference type="ARBA" id="ARBA00023180"/>
    </source>
</evidence>
<accession>A0AAD8EKN8</accession>
<name>A0AAD8EKN8_DIPPU</name>
<evidence type="ECO:0000313" key="10">
    <source>
        <dbReference type="Proteomes" id="UP001233999"/>
    </source>
</evidence>
<protein>
    <submittedName>
        <fullName evidence="9">Uncharacterized protein</fullName>
    </submittedName>
</protein>
<evidence type="ECO:0000256" key="5">
    <source>
        <dbReference type="ARBA" id="ARBA00023170"/>
    </source>
</evidence>
<evidence type="ECO:0000256" key="8">
    <source>
        <dbReference type="SAM" id="Phobius"/>
    </source>
</evidence>
<dbReference type="GO" id="GO:0004930">
    <property type="term" value="F:G protein-coupled receptor activity"/>
    <property type="evidence" value="ECO:0007669"/>
    <property type="project" value="UniProtKB-KW"/>
</dbReference>
<sequence>MILVLKSADLYDITNTSVMIQIISHVLAYMNSCVNPILYAFLSDHFRKAFRKIIKCGKVQNPQTLPRYQRASTIQQPQANARANGSKLVVFCAMSKDKFLKTFSISHQDGNLITTSTHLMTVATINNPKYSR</sequence>
<dbReference type="AlphaFoldDB" id="A0AAD8EKN8"/>
<evidence type="ECO:0000256" key="3">
    <source>
        <dbReference type="ARBA" id="ARBA00023040"/>
    </source>
</evidence>
<keyword evidence="10" id="KW-1185">Reference proteome</keyword>
<organism evidence="9 10">
    <name type="scientific">Diploptera punctata</name>
    <name type="common">Pacific beetle cockroach</name>
    <dbReference type="NCBI Taxonomy" id="6984"/>
    <lineage>
        <taxon>Eukaryota</taxon>
        <taxon>Metazoa</taxon>
        <taxon>Ecdysozoa</taxon>
        <taxon>Arthropoda</taxon>
        <taxon>Hexapoda</taxon>
        <taxon>Insecta</taxon>
        <taxon>Pterygota</taxon>
        <taxon>Neoptera</taxon>
        <taxon>Polyneoptera</taxon>
        <taxon>Dictyoptera</taxon>
        <taxon>Blattodea</taxon>
        <taxon>Blaberoidea</taxon>
        <taxon>Blaberidae</taxon>
        <taxon>Diplopterinae</taxon>
        <taxon>Diploptera</taxon>
    </lineage>
</organism>
<dbReference type="SUPFAM" id="SSF81321">
    <property type="entry name" value="Family A G protein-coupled receptor-like"/>
    <property type="match status" value="1"/>
</dbReference>
<keyword evidence="8" id="KW-1133">Transmembrane helix</keyword>
<evidence type="ECO:0000256" key="7">
    <source>
        <dbReference type="ARBA" id="ARBA00023224"/>
    </source>
</evidence>
<keyword evidence="8" id="KW-0472">Membrane</keyword>
<keyword evidence="4" id="KW-1015">Disulfide bond</keyword>
<comment type="caution">
    <text evidence="9">The sequence shown here is derived from an EMBL/GenBank/DDBJ whole genome shotgun (WGS) entry which is preliminary data.</text>
</comment>
<keyword evidence="7" id="KW-0807">Transducer</keyword>
<reference evidence="9" key="2">
    <citation type="submission" date="2023-05" db="EMBL/GenBank/DDBJ databases">
        <authorList>
            <person name="Fouks B."/>
        </authorList>
    </citation>
    <scope>NUCLEOTIDE SEQUENCE</scope>
    <source>
        <strain evidence="9">Stay&amp;Tobe</strain>
        <tissue evidence="9">Testes</tissue>
    </source>
</reference>
<dbReference type="PANTHER" id="PTHR45695">
    <property type="entry name" value="LEUCOKININ RECEPTOR-RELATED"/>
    <property type="match status" value="1"/>
</dbReference>
<feature type="non-terminal residue" evidence="9">
    <location>
        <position position="132"/>
    </location>
</feature>
<gene>
    <name evidence="9" type="ORF">L9F63_027568</name>
</gene>
<keyword evidence="8" id="KW-0812">Transmembrane</keyword>
<keyword evidence="6" id="KW-0325">Glycoprotein</keyword>
<reference evidence="9" key="1">
    <citation type="journal article" date="2023" name="IScience">
        <title>Live-bearing cockroach genome reveals convergent evolutionary mechanisms linked to viviparity in insects and beyond.</title>
        <authorList>
            <person name="Fouks B."/>
            <person name="Harrison M.C."/>
            <person name="Mikhailova A.A."/>
            <person name="Marchal E."/>
            <person name="English S."/>
            <person name="Carruthers M."/>
            <person name="Jennings E.C."/>
            <person name="Chiamaka E.L."/>
            <person name="Frigard R.A."/>
            <person name="Pippel M."/>
            <person name="Attardo G.M."/>
            <person name="Benoit J.B."/>
            <person name="Bornberg-Bauer E."/>
            <person name="Tobe S.S."/>
        </authorList>
    </citation>
    <scope>NUCLEOTIDE SEQUENCE</scope>
    <source>
        <strain evidence="9">Stay&amp;Tobe</strain>
    </source>
</reference>
<keyword evidence="5" id="KW-0675">Receptor</keyword>
<dbReference type="EMBL" id="JASPKZ010003331">
    <property type="protein sequence ID" value="KAJ9593788.1"/>
    <property type="molecule type" value="Genomic_DNA"/>
</dbReference>
<keyword evidence="2" id="KW-1003">Cell membrane</keyword>
<dbReference type="GO" id="GO:0005886">
    <property type="term" value="C:plasma membrane"/>
    <property type="evidence" value="ECO:0007669"/>
    <property type="project" value="UniProtKB-SubCell"/>
</dbReference>